<feature type="domain" description="LiaI-LiaF-like transmembrane region" evidence="3">
    <location>
        <begin position="5"/>
        <end position="45"/>
    </location>
</feature>
<keyword evidence="2" id="KW-0812">Transmembrane</keyword>
<keyword evidence="2" id="KW-0472">Membrane</keyword>
<proteinExistence type="predicted"/>
<dbReference type="AlphaFoldDB" id="A0A644Z8L7"/>
<feature type="transmembrane region" description="Helical" evidence="2">
    <location>
        <begin position="5"/>
        <end position="26"/>
    </location>
</feature>
<keyword evidence="2" id="KW-1133">Transmembrane helix</keyword>
<organism evidence="4">
    <name type="scientific">bioreactor metagenome</name>
    <dbReference type="NCBI Taxonomy" id="1076179"/>
    <lineage>
        <taxon>unclassified sequences</taxon>
        <taxon>metagenomes</taxon>
        <taxon>ecological metagenomes</taxon>
    </lineage>
</organism>
<evidence type="ECO:0000256" key="1">
    <source>
        <dbReference type="SAM" id="MobiDB-lite"/>
    </source>
</evidence>
<dbReference type="Pfam" id="PF18917">
    <property type="entry name" value="LiaI-LiaF-like_TM1"/>
    <property type="match status" value="1"/>
</dbReference>
<protein>
    <recommendedName>
        <fullName evidence="3">LiaI-LiaF-like transmembrane region domain-containing protein</fullName>
    </recommendedName>
</protein>
<sequence>MPKRIFWPVTLIVMGLIFMASSLGYFPEQFWKLWPLILVVVGLGGLLTSDREEWYVQIKNSSSPKKKAAPVKKAAAKTSKKTAVKKKSTKK</sequence>
<evidence type="ECO:0000256" key="2">
    <source>
        <dbReference type="SAM" id="Phobius"/>
    </source>
</evidence>
<evidence type="ECO:0000313" key="4">
    <source>
        <dbReference type="EMBL" id="MPM37245.1"/>
    </source>
</evidence>
<gene>
    <name evidence="4" type="ORF">SDC9_83852</name>
</gene>
<evidence type="ECO:0000259" key="3">
    <source>
        <dbReference type="Pfam" id="PF18917"/>
    </source>
</evidence>
<feature type="transmembrane region" description="Helical" evidence="2">
    <location>
        <begin position="32"/>
        <end position="49"/>
    </location>
</feature>
<comment type="caution">
    <text evidence="4">The sequence shown here is derived from an EMBL/GenBank/DDBJ whole genome shotgun (WGS) entry which is preliminary data.</text>
</comment>
<name>A0A644Z8L7_9ZZZZ</name>
<feature type="compositionally biased region" description="Basic residues" evidence="1">
    <location>
        <begin position="64"/>
        <end position="91"/>
    </location>
</feature>
<feature type="region of interest" description="Disordered" evidence="1">
    <location>
        <begin position="63"/>
        <end position="91"/>
    </location>
</feature>
<dbReference type="EMBL" id="VSSQ01007878">
    <property type="protein sequence ID" value="MPM37245.1"/>
    <property type="molecule type" value="Genomic_DNA"/>
</dbReference>
<reference evidence="4" key="1">
    <citation type="submission" date="2019-08" db="EMBL/GenBank/DDBJ databases">
        <authorList>
            <person name="Kucharzyk K."/>
            <person name="Murdoch R.W."/>
            <person name="Higgins S."/>
            <person name="Loffler F."/>
        </authorList>
    </citation>
    <scope>NUCLEOTIDE SEQUENCE</scope>
</reference>
<dbReference type="InterPro" id="IPR043726">
    <property type="entry name" value="LiaI-LiaF-like_TM1"/>
</dbReference>
<accession>A0A644Z8L7</accession>